<dbReference type="InParanoid" id="A0A251VSP3"/>
<sequence>MSNFMTSSVAKPLYKSNTSRLKRFPSPPISASPHSIVFLFLPSRICWLLLPSLYSPKINFVQDLNTDPKLASEDNYVDVITNVVRVVHRYSHNLEPGYD</sequence>
<dbReference type="AlphaFoldDB" id="A0A251VSP3"/>
<keyword evidence="2" id="KW-1185">Reference proteome</keyword>
<evidence type="ECO:0000313" key="2">
    <source>
        <dbReference type="Proteomes" id="UP000215914"/>
    </source>
</evidence>
<evidence type="ECO:0000313" key="1">
    <source>
        <dbReference type="EMBL" id="OTG38106.1"/>
    </source>
</evidence>
<dbReference type="EMBL" id="CM007890">
    <property type="protein sequence ID" value="OTG38106.1"/>
    <property type="molecule type" value="Genomic_DNA"/>
</dbReference>
<accession>A0A251VSP3</accession>
<reference evidence="2" key="1">
    <citation type="journal article" date="2017" name="Nature">
        <title>The sunflower genome provides insights into oil metabolism, flowering and Asterid evolution.</title>
        <authorList>
            <person name="Badouin H."/>
            <person name="Gouzy J."/>
            <person name="Grassa C.J."/>
            <person name="Murat F."/>
            <person name="Staton S.E."/>
            <person name="Cottret L."/>
            <person name="Lelandais-Briere C."/>
            <person name="Owens G.L."/>
            <person name="Carrere S."/>
            <person name="Mayjonade B."/>
            <person name="Legrand L."/>
            <person name="Gill N."/>
            <person name="Kane N.C."/>
            <person name="Bowers J.E."/>
            <person name="Hubner S."/>
            <person name="Bellec A."/>
            <person name="Berard A."/>
            <person name="Berges H."/>
            <person name="Blanchet N."/>
            <person name="Boniface M.C."/>
            <person name="Brunel D."/>
            <person name="Catrice O."/>
            <person name="Chaidir N."/>
            <person name="Claudel C."/>
            <person name="Donnadieu C."/>
            <person name="Faraut T."/>
            <person name="Fievet G."/>
            <person name="Helmstetter N."/>
            <person name="King M."/>
            <person name="Knapp S.J."/>
            <person name="Lai Z."/>
            <person name="Le Paslier M.C."/>
            <person name="Lippi Y."/>
            <person name="Lorenzon L."/>
            <person name="Mandel J.R."/>
            <person name="Marage G."/>
            <person name="Marchand G."/>
            <person name="Marquand E."/>
            <person name="Bret-Mestries E."/>
            <person name="Morien E."/>
            <person name="Nambeesan S."/>
            <person name="Nguyen T."/>
            <person name="Pegot-Espagnet P."/>
            <person name="Pouilly N."/>
            <person name="Raftis F."/>
            <person name="Sallet E."/>
            <person name="Schiex T."/>
            <person name="Thomas J."/>
            <person name="Vandecasteele C."/>
            <person name="Vares D."/>
            <person name="Vear F."/>
            <person name="Vautrin S."/>
            <person name="Crespi M."/>
            <person name="Mangin B."/>
            <person name="Burke J.M."/>
            <person name="Salse J."/>
            <person name="Munos S."/>
            <person name="Vincourt P."/>
            <person name="Rieseberg L.H."/>
            <person name="Langlade N.B."/>
        </authorList>
    </citation>
    <scope>NUCLEOTIDE SEQUENCE [LARGE SCALE GENOMIC DNA]</scope>
    <source>
        <strain evidence="2">cv. SF193</strain>
    </source>
</reference>
<dbReference type="Proteomes" id="UP000215914">
    <property type="component" value="Chromosome 1"/>
</dbReference>
<organism evidence="1 2">
    <name type="scientific">Helianthus annuus</name>
    <name type="common">Common sunflower</name>
    <dbReference type="NCBI Taxonomy" id="4232"/>
    <lineage>
        <taxon>Eukaryota</taxon>
        <taxon>Viridiplantae</taxon>
        <taxon>Streptophyta</taxon>
        <taxon>Embryophyta</taxon>
        <taxon>Tracheophyta</taxon>
        <taxon>Spermatophyta</taxon>
        <taxon>Magnoliopsida</taxon>
        <taxon>eudicotyledons</taxon>
        <taxon>Gunneridae</taxon>
        <taxon>Pentapetalae</taxon>
        <taxon>asterids</taxon>
        <taxon>campanulids</taxon>
        <taxon>Asterales</taxon>
        <taxon>Asteraceae</taxon>
        <taxon>Asteroideae</taxon>
        <taxon>Heliantheae alliance</taxon>
        <taxon>Heliantheae</taxon>
        <taxon>Helianthus</taxon>
    </lineage>
</organism>
<gene>
    <name evidence="1" type="ORF">HannXRQ_Chr01g0026091</name>
</gene>
<name>A0A251VSP3_HELAN</name>
<protein>
    <submittedName>
        <fullName evidence="1">Uncharacterized protein</fullName>
    </submittedName>
</protein>
<proteinExistence type="predicted"/>